<keyword evidence="3" id="KW-0010">Activator</keyword>
<evidence type="ECO:0000256" key="3">
    <source>
        <dbReference type="ARBA" id="ARBA00023159"/>
    </source>
</evidence>
<evidence type="ECO:0000256" key="4">
    <source>
        <dbReference type="ARBA" id="ARBA00023163"/>
    </source>
</evidence>
<dbReference type="Pfam" id="PF02311">
    <property type="entry name" value="AraC_binding"/>
    <property type="match status" value="1"/>
</dbReference>
<evidence type="ECO:0000313" key="7">
    <source>
        <dbReference type="Proteomes" id="UP000252124"/>
    </source>
</evidence>
<dbReference type="SUPFAM" id="SSF51182">
    <property type="entry name" value="RmlC-like cupins"/>
    <property type="match status" value="1"/>
</dbReference>
<proteinExistence type="predicted"/>
<feature type="domain" description="HTH araC/xylS-type" evidence="5">
    <location>
        <begin position="160"/>
        <end position="257"/>
    </location>
</feature>
<dbReference type="InterPro" id="IPR011051">
    <property type="entry name" value="RmlC_Cupin_sf"/>
</dbReference>
<dbReference type="SUPFAM" id="SSF46689">
    <property type="entry name" value="Homeodomain-like"/>
    <property type="match status" value="1"/>
</dbReference>
<dbReference type="PROSITE" id="PS01124">
    <property type="entry name" value="HTH_ARAC_FAMILY_2"/>
    <property type="match status" value="1"/>
</dbReference>
<dbReference type="GeneID" id="99729324"/>
<protein>
    <submittedName>
        <fullName evidence="6">AraC family transcriptional regulator</fullName>
    </submittedName>
</protein>
<dbReference type="PANTHER" id="PTHR11019">
    <property type="entry name" value="HTH-TYPE TRANSCRIPTIONAL REGULATOR NIMR"/>
    <property type="match status" value="1"/>
</dbReference>
<evidence type="ECO:0000259" key="5">
    <source>
        <dbReference type="PROSITE" id="PS01124"/>
    </source>
</evidence>
<name>A0ABX9GKR7_9BURK</name>
<evidence type="ECO:0000256" key="1">
    <source>
        <dbReference type="ARBA" id="ARBA00023015"/>
    </source>
</evidence>
<keyword evidence="7" id="KW-1185">Reference proteome</keyword>
<dbReference type="Pfam" id="PF12833">
    <property type="entry name" value="HTH_18"/>
    <property type="match status" value="1"/>
</dbReference>
<accession>A0ABX9GKR7</accession>
<keyword evidence="4" id="KW-0804">Transcription</keyword>
<dbReference type="InterPro" id="IPR014710">
    <property type="entry name" value="RmlC-like_jellyroll"/>
</dbReference>
<dbReference type="CDD" id="cd06124">
    <property type="entry name" value="cupin_NimR-like_N"/>
    <property type="match status" value="1"/>
</dbReference>
<dbReference type="Proteomes" id="UP000252124">
    <property type="component" value="Unassembled WGS sequence"/>
</dbReference>
<dbReference type="PANTHER" id="PTHR11019:SF159">
    <property type="entry name" value="TRANSCRIPTIONAL REGULATOR-RELATED"/>
    <property type="match status" value="1"/>
</dbReference>
<evidence type="ECO:0000256" key="2">
    <source>
        <dbReference type="ARBA" id="ARBA00023125"/>
    </source>
</evidence>
<organism evidence="6 7">
    <name type="scientific">Achromobacter marplatensis</name>
    <dbReference type="NCBI Taxonomy" id="470868"/>
    <lineage>
        <taxon>Bacteria</taxon>
        <taxon>Pseudomonadati</taxon>
        <taxon>Pseudomonadota</taxon>
        <taxon>Betaproteobacteria</taxon>
        <taxon>Burkholderiales</taxon>
        <taxon>Alcaligenaceae</taxon>
        <taxon>Achromobacter</taxon>
    </lineage>
</organism>
<keyword evidence="1" id="KW-0805">Transcription regulation</keyword>
<evidence type="ECO:0000313" key="6">
    <source>
        <dbReference type="EMBL" id="RBP23737.1"/>
    </source>
</evidence>
<sequence>MRNTLLDPFEDIPRAVVVTANDYPAGSTFPLHAHRRGQFAFASRGAISVATPEGRWLVPPQRACWLPAGMAHEMTMSGQVTMLNAFVSPRDADAAQLPAHCCVYGVSPLLRHLLEEAIDLPAMYDVQGRAGKLMAMLVAEIAFMPRLSLHAPLPQDPRLARACRQLFDAPSVAVSLDTLADQAGMSRRTFTRLFREQTGVSVAAWRQQVCLLTAIERLSRGQSVTRVALDLGYASPSAFASAFRRTLGQTPTQYMEVHRLA</sequence>
<dbReference type="PRINTS" id="PR00032">
    <property type="entry name" value="HTHARAC"/>
</dbReference>
<dbReference type="Gene3D" id="2.60.120.10">
    <property type="entry name" value="Jelly Rolls"/>
    <property type="match status" value="1"/>
</dbReference>
<keyword evidence="2" id="KW-0238">DNA-binding</keyword>
<dbReference type="EMBL" id="QNRM01000001">
    <property type="protein sequence ID" value="RBP23737.1"/>
    <property type="molecule type" value="Genomic_DNA"/>
</dbReference>
<dbReference type="InterPro" id="IPR020449">
    <property type="entry name" value="Tscrpt_reg_AraC-type_HTH"/>
</dbReference>
<dbReference type="SMART" id="SM00342">
    <property type="entry name" value="HTH_ARAC"/>
    <property type="match status" value="1"/>
</dbReference>
<dbReference type="InterPro" id="IPR003313">
    <property type="entry name" value="AraC-bd"/>
</dbReference>
<dbReference type="InterPro" id="IPR009057">
    <property type="entry name" value="Homeodomain-like_sf"/>
</dbReference>
<dbReference type="Gene3D" id="1.10.10.60">
    <property type="entry name" value="Homeodomain-like"/>
    <property type="match status" value="2"/>
</dbReference>
<dbReference type="RefSeq" id="WP_088588320.1">
    <property type="nucleotide sequence ID" value="NZ_CADIJU010000001.1"/>
</dbReference>
<gene>
    <name evidence="6" type="ORF">DFP87_101246</name>
</gene>
<dbReference type="InterPro" id="IPR018060">
    <property type="entry name" value="HTH_AraC"/>
</dbReference>
<comment type="caution">
    <text evidence="6">The sequence shown here is derived from an EMBL/GenBank/DDBJ whole genome shotgun (WGS) entry which is preliminary data.</text>
</comment>
<reference evidence="6 7" key="1">
    <citation type="submission" date="2018-06" db="EMBL/GenBank/DDBJ databases">
        <title>Genomic Encyclopedia of Type Strains, Phase III (KMG-III): the genomes of soil and plant-associated and newly described type strains.</title>
        <authorList>
            <person name="Whitman W."/>
        </authorList>
    </citation>
    <scope>NUCLEOTIDE SEQUENCE [LARGE SCALE GENOMIC DNA]</scope>
    <source>
        <strain evidence="6 7">CECT 7342</strain>
    </source>
</reference>